<dbReference type="PANTHER" id="PTHR32098:SF5">
    <property type="entry name" value="LYCOPENE BETA_EPSILON CYCLASE PROTEIN"/>
    <property type="match status" value="1"/>
</dbReference>
<protein>
    <submittedName>
        <fullName evidence="1">Transposase</fullName>
    </submittedName>
</protein>
<dbReference type="Gene3D" id="3.50.50.60">
    <property type="entry name" value="FAD/NAD(P)-binding domain"/>
    <property type="match status" value="1"/>
</dbReference>
<dbReference type="AlphaFoldDB" id="A0A7Z9DYZ1"/>
<organism evidence="1 2">
    <name type="scientific">Planktothrix serta PCC 8927</name>
    <dbReference type="NCBI Taxonomy" id="671068"/>
    <lineage>
        <taxon>Bacteria</taxon>
        <taxon>Bacillati</taxon>
        <taxon>Cyanobacteriota</taxon>
        <taxon>Cyanophyceae</taxon>
        <taxon>Oscillatoriophycideae</taxon>
        <taxon>Oscillatoriales</taxon>
        <taxon>Microcoleaceae</taxon>
        <taxon>Planktothrix</taxon>
    </lineage>
</organism>
<sequence>MFEIVLFPIPVFTVMSITEKNLSQIPGNPFNSLRKADELWTGLKNNSLPLPNTVKQDFQQLETVDYDVLICGGTLGILIGTTLAMKGWRVAVLERGKLRGREQEWNISRKELEIFIDLNLLSEVELKTAIATEYNPARLSIQNADDIWVKDVLNIGVDPVYLLETLKNRFLEAGGILLENTAYKSAIIHPDGVAVNVTEIHSPRLTGEGLGERSNILRTRLLMDAMGHFSPIVRQARQGQKPDAVCLVVGTCATGYPNNKTGDIFASFTPLENQCQYFWEAFPARDGRTTYLFTYLDADPQRFSLECLFEDYFKLLPQYQQIQLNQLTFKRALFGFFPCYKNSPLKMPWNRVFAIGDSSGNQSPLSFGGFGAMVRHLQRLTNGIDQALTTDQLSQNALSLLQPYQPSLSVTWLFQRSMSVGVEQTINPEQINQLLATVFQEMEQLGEPILKPFLQDVVRFSALTQTLSKTAINHPGLIFKIIPQVGLISLIDWTIHYWNLGIYTGLYPFAKTLKPAFQKLPPSSQYYYDRWLEAWQYGSGQDYD</sequence>
<dbReference type="PANTHER" id="PTHR32098">
    <property type="entry name" value="LYCOPENE BETA/EPSILON CYCLASE PROTEIN"/>
    <property type="match status" value="1"/>
</dbReference>
<evidence type="ECO:0000313" key="2">
    <source>
        <dbReference type="Proteomes" id="UP000184550"/>
    </source>
</evidence>
<accession>A0A7Z9DYZ1</accession>
<dbReference type="SUPFAM" id="SSF51905">
    <property type="entry name" value="FAD/NAD(P)-binding domain"/>
    <property type="match status" value="1"/>
</dbReference>
<dbReference type="Proteomes" id="UP000184550">
    <property type="component" value="Unassembled WGS sequence"/>
</dbReference>
<dbReference type="EMBL" id="CZCU02000099">
    <property type="protein sequence ID" value="VXD14184.1"/>
    <property type="molecule type" value="Genomic_DNA"/>
</dbReference>
<name>A0A7Z9DYZ1_9CYAN</name>
<reference evidence="1" key="1">
    <citation type="submission" date="2019-10" db="EMBL/GenBank/DDBJ databases">
        <authorList>
            <consortium name="Genoscope - CEA"/>
            <person name="William W."/>
        </authorList>
    </citation>
    <scope>NUCLEOTIDE SEQUENCE [LARGE SCALE GENOMIC DNA]</scope>
    <source>
        <strain evidence="1">BBR_PRJEB10992</strain>
    </source>
</reference>
<evidence type="ECO:0000313" key="1">
    <source>
        <dbReference type="EMBL" id="VXD14184.1"/>
    </source>
</evidence>
<comment type="caution">
    <text evidence="1">The sequence shown here is derived from an EMBL/GenBank/DDBJ whole genome shotgun (WGS) entry which is preliminary data.</text>
</comment>
<dbReference type="InterPro" id="IPR036188">
    <property type="entry name" value="FAD/NAD-bd_sf"/>
</dbReference>
<proteinExistence type="predicted"/>
<gene>
    <name evidence="1" type="ORF">PL8927_270294</name>
</gene>
<keyword evidence="2" id="KW-1185">Reference proteome</keyword>